<dbReference type="HOGENOM" id="CLU_118060_1_0_10"/>
<sequence>MLEEILFVSGKPGLFRLVSKGKNIFIVESLLTHKKMPVFMQDKVTPLDKITVYTESNEVPLSSILSKISEKEEGHEIDSKMIDSDNEVLNSYFSRILPDYDKRLVYPSHIKKILSWYNLLVKEKLVVFVEKNEADKN</sequence>
<dbReference type="InterPro" id="IPR041218">
    <property type="entry name" value="DUF5606"/>
</dbReference>
<dbReference type="KEGG" id="aps:CFPG_162"/>
<dbReference type="InterPro" id="IPR049280">
    <property type="entry name" value="DUF6852"/>
</dbReference>
<dbReference type="Gene3D" id="2.30.30.730">
    <property type="match status" value="1"/>
</dbReference>
<dbReference type="EMBL" id="AP010656">
    <property type="protein sequence ID" value="BAG83425.1"/>
    <property type="molecule type" value="Genomic_DNA"/>
</dbReference>
<dbReference type="OrthoDB" id="675198at2"/>
<dbReference type="Pfam" id="PF18347">
    <property type="entry name" value="DUF5606"/>
    <property type="match status" value="1"/>
</dbReference>
<reference evidence="4" key="1">
    <citation type="journal article" date="2008" name="Science">
        <title>Genome of an endosymbiont coupling N2 fixation to cellulolysis within RT protist cells in termite gut.</title>
        <authorList>
            <person name="Hongoh Y."/>
            <person name="Sharma V.K."/>
            <person name="Prakash T."/>
            <person name="Noda S."/>
            <person name="Toh H."/>
            <person name="Taylor T.D."/>
            <person name="Kudo T."/>
            <person name="Sakaki Y."/>
            <person name="Toyoda A."/>
            <person name="Hattori M."/>
            <person name="Ohkuma M."/>
        </authorList>
    </citation>
    <scope>NUCLEOTIDE SEQUENCE [LARGE SCALE GENOMIC DNA]</scope>
</reference>
<dbReference type="Pfam" id="PF21186">
    <property type="entry name" value="DUF6852"/>
    <property type="match status" value="1"/>
</dbReference>
<accession>B6YQF3</accession>
<evidence type="ECO:0000259" key="1">
    <source>
        <dbReference type="Pfam" id="PF18347"/>
    </source>
</evidence>
<dbReference type="AlphaFoldDB" id="B6YQF3"/>
<protein>
    <submittedName>
        <fullName evidence="3">Uncharacterized protein</fullName>
    </submittedName>
</protein>
<dbReference type="Gene3D" id="1.10.10.1650">
    <property type="match status" value="1"/>
</dbReference>
<dbReference type="Proteomes" id="UP000000723">
    <property type="component" value="Chromosome"/>
</dbReference>
<proteinExistence type="predicted"/>
<dbReference type="InterPro" id="IPR049282">
    <property type="entry name" value="BVU_3817_N_sf"/>
</dbReference>
<evidence type="ECO:0000259" key="2">
    <source>
        <dbReference type="Pfam" id="PF21186"/>
    </source>
</evidence>
<dbReference type="STRING" id="511995.CFPG_162"/>
<dbReference type="eggNOG" id="ENOG502ZPSM">
    <property type="taxonomic scope" value="Bacteria"/>
</dbReference>
<evidence type="ECO:0000313" key="4">
    <source>
        <dbReference type="Proteomes" id="UP000000723"/>
    </source>
</evidence>
<gene>
    <name evidence="3" type="ordered locus">CFPG_162</name>
</gene>
<feature type="domain" description="DUF6852" evidence="2">
    <location>
        <begin position="50"/>
        <end position="120"/>
    </location>
</feature>
<feature type="domain" description="DUF5606" evidence="1">
    <location>
        <begin position="2"/>
        <end position="47"/>
    </location>
</feature>
<evidence type="ECO:0000313" key="3">
    <source>
        <dbReference type="EMBL" id="BAG83425.1"/>
    </source>
</evidence>
<dbReference type="InterPro" id="IPR049281">
    <property type="entry name" value="BVU_3817-like_C_sf"/>
</dbReference>
<name>B6YQF3_AZOPC</name>
<organism evidence="3 4">
    <name type="scientific">Azobacteroides pseudotrichonymphae genomovar. CFP2</name>
    <dbReference type="NCBI Taxonomy" id="511995"/>
    <lineage>
        <taxon>Bacteria</taxon>
        <taxon>Pseudomonadati</taxon>
        <taxon>Bacteroidota</taxon>
        <taxon>Bacteroidia</taxon>
        <taxon>Bacteroidales</taxon>
        <taxon>Candidatus Azobacteroides</taxon>
    </lineage>
</organism>
<keyword evidence="4" id="KW-1185">Reference proteome</keyword>